<protein>
    <submittedName>
        <fullName evidence="4">Alpha-tocopherol transfer protein-like</fullName>
    </submittedName>
</protein>
<dbReference type="OMA" id="YTIKTLM"/>
<accession>A0A6P4E7C9</accession>
<reference evidence="2" key="3">
    <citation type="submission" date="2025-05" db="UniProtKB">
        <authorList>
            <consortium name="EnsemblMetazoa"/>
        </authorList>
    </citation>
    <scope>IDENTIFICATION</scope>
</reference>
<dbReference type="OrthoDB" id="6682367at2759"/>
<dbReference type="PANTHER" id="PTHR10174:SF216">
    <property type="entry name" value="CRAL-TRIO DOMAIN-CONTAINING PROTEIN-RELATED"/>
    <property type="match status" value="1"/>
</dbReference>
<organism evidence="4">
    <name type="scientific">Drosophila rhopaloa</name>
    <name type="common">Fruit fly</name>
    <dbReference type="NCBI Taxonomy" id="1041015"/>
    <lineage>
        <taxon>Eukaryota</taxon>
        <taxon>Metazoa</taxon>
        <taxon>Ecdysozoa</taxon>
        <taxon>Arthropoda</taxon>
        <taxon>Hexapoda</taxon>
        <taxon>Insecta</taxon>
        <taxon>Pterygota</taxon>
        <taxon>Neoptera</taxon>
        <taxon>Endopterygota</taxon>
        <taxon>Diptera</taxon>
        <taxon>Brachycera</taxon>
        <taxon>Muscomorpha</taxon>
        <taxon>Ephydroidea</taxon>
        <taxon>Drosophilidae</taxon>
        <taxon>Drosophila</taxon>
        <taxon>Sophophora</taxon>
    </lineage>
</organism>
<dbReference type="PRINTS" id="PR00180">
    <property type="entry name" value="CRETINALDHBP"/>
</dbReference>
<dbReference type="Proteomes" id="UP001652680">
    <property type="component" value="Unassembled WGS sequence"/>
</dbReference>
<name>A0A6P4E7C9_DRORH</name>
<evidence type="ECO:0000259" key="1">
    <source>
        <dbReference type="PROSITE" id="PS50191"/>
    </source>
</evidence>
<dbReference type="GO" id="GO:1902936">
    <property type="term" value="F:phosphatidylinositol bisphosphate binding"/>
    <property type="evidence" value="ECO:0007669"/>
    <property type="project" value="TreeGrafter"/>
</dbReference>
<dbReference type="SMART" id="SM00516">
    <property type="entry name" value="SEC14"/>
    <property type="match status" value="1"/>
</dbReference>
<sequence>MADLRPLSDELRRIAETELNEVEDRVPADLEALRDWVAKQPYLKARQDDQFLVGFLRGCKFSLEKTKSKLDHFYTIKTLMPELFGSRIVDEKNLELCRTGTYVRLPKPWGDGGPRLQLTNYDKFDPKKFKLLDLFRYQTMLSEQAIREDDNSNISGYIEIIDMAKLSLSFFAQLDFTLIKKMGIFAEKAQPTRLKGVHLINCPKEGVALLNLAKSLMPSKLQQRFHVYKNLEQLNKVIPREYLPEEYGGSNGRIADIQAEAEKQLLSYKSYFAEDSQYGVDEHLRPGKRVSADSIFGVEGSFRKLDID</sequence>
<dbReference type="InterPro" id="IPR036865">
    <property type="entry name" value="CRAL-TRIO_dom_sf"/>
</dbReference>
<reference evidence="4" key="2">
    <citation type="submission" date="2025-04" db="UniProtKB">
        <authorList>
            <consortium name="RefSeq"/>
        </authorList>
    </citation>
    <scope>IDENTIFICATION</scope>
</reference>
<dbReference type="GeneID" id="108040830"/>
<evidence type="ECO:0000313" key="4">
    <source>
        <dbReference type="RefSeq" id="XP_016973950.1"/>
    </source>
</evidence>
<evidence type="ECO:0000313" key="2">
    <source>
        <dbReference type="EnsemblMetazoa" id="XP_016973950.1"/>
    </source>
</evidence>
<proteinExistence type="predicted"/>
<dbReference type="RefSeq" id="XP_016973950.1">
    <property type="nucleotide sequence ID" value="XM_017118461.1"/>
</dbReference>
<dbReference type="EnsemblMetazoa" id="XM_017118461.2">
    <property type="protein sequence ID" value="XP_016973950.1"/>
    <property type="gene ID" value="LOC108040830"/>
</dbReference>
<dbReference type="InterPro" id="IPR011074">
    <property type="entry name" value="CRAL/TRIO_N_dom"/>
</dbReference>
<gene>
    <name evidence="4" type="primary">LOC108040830</name>
    <name evidence="2" type="synonym">108040830</name>
</gene>
<feature type="domain" description="CRAL-TRIO" evidence="1">
    <location>
        <begin position="111"/>
        <end position="255"/>
    </location>
</feature>
<dbReference type="SUPFAM" id="SSF52087">
    <property type="entry name" value="CRAL/TRIO domain"/>
    <property type="match status" value="1"/>
</dbReference>
<dbReference type="InterPro" id="IPR036273">
    <property type="entry name" value="CRAL/TRIO_N_dom_sf"/>
</dbReference>
<dbReference type="PANTHER" id="PTHR10174">
    <property type="entry name" value="ALPHA-TOCOPHEROL TRANSFER PROTEIN-RELATED"/>
    <property type="match status" value="1"/>
</dbReference>
<dbReference type="Pfam" id="PF00650">
    <property type="entry name" value="CRAL_TRIO"/>
    <property type="match status" value="1"/>
</dbReference>
<dbReference type="CDD" id="cd00170">
    <property type="entry name" value="SEC14"/>
    <property type="match status" value="1"/>
</dbReference>
<dbReference type="Gene3D" id="1.20.5.1200">
    <property type="entry name" value="Alpha-tocopherol transfer"/>
    <property type="match status" value="1"/>
</dbReference>
<dbReference type="SMART" id="SM01100">
    <property type="entry name" value="CRAL_TRIO_N"/>
    <property type="match status" value="1"/>
</dbReference>
<dbReference type="PROSITE" id="PS50191">
    <property type="entry name" value="CRAL_TRIO"/>
    <property type="match status" value="1"/>
</dbReference>
<dbReference type="SUPFAM" id="SSF46938">
    <property type="entry name" value="CRAL/TRIO N-terminal domain"/>
    <property type="match status" value="1"/>
</dbReference>
<dbReference type="GO" id="GO:0016020">
    <property type="term" value="C:membrane"/>
    <property type="evidence" value="ECO:0007669"/>
    <property type="project" value="TreeGrafter"/>
</dbReference>
<evidence type="ECO:0000313" key="3">
    <source>
        <dbReference type="Proteomes" id="UP001652680"/>
    </source>
</evidence>
<dbReference type="InterPro" id="IPR001251">
    <property type="entry name" value="CRAL-TRIO_dom"/>
</dbReference>
<dbReference type="AlphaFoldDB" id="A0A6P4E7C9"/>
<reference evidence="3" key="1">
    <citation type="journal article" date="2021" name="Elife">
        <title>Highly contiguous assemblies of 101 drosophilid genomes.</title>
        <authorList>
            <person name="Kim B.Y."/>
            <person name="Wang J.R."/>
            <person name="Miller D.E."/>
            <person name="Barmina O."/>
            <person name="Delaney E."/>
            <person name="Thompson A."/>
            <person name="Comeault A.A."/>
            <person name="Peede D."/>
            <person name="D'Agostino E.R."/>
            <person name="Pelaez J."/>
            <person name="Aguilar J.M."/>
            <person name="Haji D."/>
            <person name="Matsunaga T."/>
            <person name="Armstrong E.E."/>
            <person name="Zych M."/>
            <person name="Ogawa Y."/>
            <person name="Stamenkovic-Radak M."/>
            <person name="Jelic M."/>
            <person name="Veselinovic M.S."/>
            <person name="Tanaskovic M."/>
            <person name="Eric P."/>
            <person name="Gao J.J."/>
            <person name="Katoh T.K."/>
            <person name="Toda M.J."/>
            <person name="Watabe H."/>
            <person name="Watada M."/>
            <person name="Davis J.S."/>
            <person name="Moyle L.C."/>
            <person name="Manoli G."/>
            <person name="Bertolini E."/>
            <person name="Kostal V."/>
            <person name="Hawley R.S."/>
            <person name="Takahashi A."/>
            <person name="Jones C.D."/>
            <person name="Price D.K."/>
            <person name="Whiteman N."/>
            <person name="Kopp A."/>
            <person name="Matute D.R."/>
            <person name="Petrov D.A."/>
        </authorList>
    </citation>
    <scope>NUCLEOTIDE SEQUENCE [LARGE SCALE GENOMIC DNA]</scope>
</reference>
<dbReference type="Gene3D" id="3.40.525.10">
    <property type="entry name" value="CRAL-TRIO lipid binding domain"/>
    <property type="match status" value="1"/>
</dbReference>
<keyword evidence="3" id="KW-1185">Reference proteome</keyword>
<dbReference type="Gene3D" id="1.10.8.20">
    <property type="entry name" value="N-terminal domain of phosphatidylinositol transfer protein sec14p"/>
    <property type="match status" value="1"/>
</dbReference>